<evidence type="ECO:0000313" key="2">
    <source>
        <dbReference type="EMBL" id="ANW00822.1"/>
    </source>
</evidence>
<dbReference type="KEGG" id="bic:LMTR13_12190"/>
<dbReference type="AlphaFoldDB" id="A0A1B1UDH1"/>
<feature type="transmembrane region" description="Helical" evidence="1">
    <location>
        <begin position="7"/>
        <end position="28"/>
    </location>
</feature>
<gene>
    <name evidence="2" type="ORF">LMTR13_12190</name>
</gene>
<feature type="transmembrane region" description="Helical" evidence="1">
    <location>
        <begin position="108"/>
        <end position="127"/>
    </location>
</feature>
<organism evidence="2 3">
    <name type="scientific">Bradyrhizobium icense</name>
    <dbReference type="NCBI Taxonomy" id="1274631"/>
    <lineage>
        <taxon>Bacteria</taxon>
        <taxon>Pseudomonadati</taxon>
        <taxon>Pseudomonadota</taxon>
        <taxon>Alphaproteobacteria</taxon>
        <taxon>Hyphomicrobiales</taxon>
        <taxon>Nitrobacteraceae</taxon>
        <taxon>Bradyrhizobium</taxon>
    </lineage>
</organism>
<dbReference type="Proteomes" id="UP000092839">
    <property type="component" value="Chromosome"/>
</dbReference>
<keyword evidence="1" id="KW-0472">Membrane</keyword>
<proteinExistence type="predicted"/>
<name>A0A1B1UDH1_9BRAD</name>
<feature type="transmembrane region" description="Helical" evidence="1">
    <location>
        <begin position="76"/>
        <end position="96"/>
    </location>
</feature>
<accession>A0A1B1UDH1</accession>
<reference evidence="2 3" key="1">
    <citation type="submission" date="2016-07" db="EMBL/GenBank/DDBJ databases">
        <title>Complete genome sequence of Bradyrhizobium icense LMTR 13T, a potential inoculant strain isolated from lima bean (Phaseolus lunatus) in Peru.</title>
        <authorList>
            <person name="Ormeno-Orrillo E."/>
            <person name="Duran D."/>
            <person name="Rogel M.A."/>
            <person name="Rey L."/>
            <person name="Imperial J."/>
            <person name="Ruiz-Argueso T."/>
            <person name="Martinez-Romero E."/>
        </authorList>
    </citation>
    <scope>NUCLEOTIDE SEQUENCE [LARGE SCALE GENOMIC DNA]</scope>
    <source>
        <strain evidence="2 3">LMTR 13</strain>
    </source>
</reference>
<dbReference type="OrthoDB" id="7219977at2"/>
<keyword evidence="1" id="KW-1133">Transmembrane helix</keyword>
<feature type="transmembrane region" description="Helical" evidence="1">
    <location>
        <begin position="48"/>
        <end position="69"/>
    </location>
</feature>
<dbReference type="STRING" id="1274631.LMTR13_12190"/>
<protein>
    <submittedName>
        <fullName evidence="2">Uncharacterized protein</fullName>
    </submittedName>
</protein>
<keyword evidence="1" id="KW-0812">Transmembrane</keyword>
<dbReference type="EMBL" id="CP016428">
    <property type="protein sequence ID" value="ANW00822.1"/>
    <property type="molecule type" value="Genomic_DNA"/>
</dbReference>
<sequence length="161" mass="16328">MLALGLVLNTVGIGLFCWLIFALAVYALPFFIAVSAGMAAFHSGDGTLGAPLVGIVAGGVTLAIGRTAFAIARFPILRAAIAAAFAVPAAIAGYHVVFAMSQLGMPSLAWREIFACLGAVFIGGTAWTRLAVFAEPRPLDSGGVVRGAPPQAVLSAATRDG</sequence>
<keyword evidence="3" id="KW-1185">Reference proteome</keyword>
<evidence type="ECO:0000313" key="3">
    <source>
        <dbReference type="Proteomes" id="UP000092839"/>
    </source>
</evidence>
<dbReference type="RefSeq" id="WP_065728095.1">
    <property type="nucleotide sequence ID" value="NZ_CP016428.1"/>
</dbReference>
<evidence type="ECO:0000256" key="1">
    <source>
        <dbReference type="SAM" id="Phobius"/>
    </source>
</evidence>